<proteinExistence type="predicted"/>
<feature type="region of interest" description="Disordered" evidence="1">
    <location>
        <begin position="23"/>
        <end position="48"/>
    </location>
</feature>
<keyword evidence="3" id="KW-1185">Reference proteome</keyword>
<dbReference type="GeneID" id="111361248"/>
<feature type="chain" id="PRO_5039911906" evidence="2">
    <location>
        <begin position="20"/>
        <end position="180"/>
    </location>
</feature>
<gene>
    <name evidence="4" type="primary">LOC111361248</name>
</gene>
<protein>
    <submittedName>
        <fullName evidence="4">Uncharacterized protein LOC111361248</fullName>
    </submittedName>
</protein>
<dbReference type="AlphaFoldDB" id="A0A9J7J3N9"/>
<evidence type="ECO:0000256" key="2">
    <source>
        <dbReference type="SAM" id="SignalP"/>
    </source>
</evidence>
<organism evidence="3 4">
    <name type="scientific">Spodoptera litura</name>
    <name type="common">Asian cotton leafworm</name>
    <dbReference type="NCBI Taxonomy" id="69820"/>
    <lineage>
        <taxon>Eukaryota</taxon>
        <taxon>Metazoa</taxon>
        <taxon>Ecdysozoa</taxon>
        <taxon>Arthropoda</taxon>
        <taxon>Hexapoda</taxon>
        <taxon>Insecta</taxon>
        <taxon>Pterygota</taxon>
        <taxon>Neoptera</taxon>
        <taxon>Endopterygota</taxon>
        <taxon>Lepidoptera</taxon>
        <taxon>Glossata</taxon>
        <taxon>Ditrysia</taxon>
        <taxon>Noctuoidea</taxon>
        <taxon>Noctuidae</taxon>
        <taxon>Amphipyrinae</taxon>
        <taxon>Spodoptera</taxon>
    </lineage>
</organism>
<accession>A0A9J7J3N9</accession>
<feature type="compositionally biased region" description="Polar residues" evidence="1">
    <location>
        <begin position="23"/>
        <end position="36"/>
    </location>
</feature>
<evidence type="ECO:0000313" key="3">
    <source>
        <dbReference type="Proteomes" id="UP000301870"/>
    </source>
</evidence>
<evidence type="ECO:0000256" key="1">
    <source>
        <dbReference type="SAM" id="MobiDB-lite"/>
    </source>
</evidence>
<keyword evidence="2" id="KW-0732">Signal</keyword>
<dbReference type="RefSeq" id="XP_022833387.1">
    <property type="nucleotide sequence ID" value="XM_022977619.1"/>
</dbReference>
<dbReference type="KEGG" id="sliu:111361248"/>
<dbReference type="OrthoDB" id="7488768at2759"/>
<sequence>MIRVSCIFLGLILSEMATAKPNTPTYPKISEYSQKQKTTRKSSDTIDSSKENSLESVVLAIDTGVKNFMAGKTKPGVVDDIAKQLLKFAKNSDKPVYKRSGTAGQDYNIKPEIIHFRSSDKPSVMFEINSKSIIDVLKNLLQSKSVHKYMDKFTKEAAVIYRAAKVEYDKSQAKKMRNIE</sequence>
<dbReference type="Proteomes" id="UP000301870">
    <property type="component" value="Chromosome 3"/>
</dbReference>
<feature type="signal peptide" evidence="2">
    <location>
        <begin position="1"/>
        <end position="19"/>
    </location>
</feature>
<evidence type="ECO:0000313" key="4">
    <source>
        <dbReference type="RefSeq" id="XP_022833387.1"/>
    </source>
</evidence>
<reference evidence="4" key="1">
    <citation type="submission" date="2025-08" db="UniProtKB">
        <authorList>
            <consortium name="RefSeq"/>
        </authorList>
    </citation>
    <scope>IDENTIFICATION</scope>
    <source>
        <strain evidence="4">Ishihara</strain>
        <tissue evidence="4">Whole body</tissue>
    </source>
</reference>
<name>A0A9J7J3N9_SPOLT</name>